<dbReference type="CDD" id="cd00085">
    <property type="entry name" value="HNHc"/>
    <property type="match status" value="1"/>
</dbReference>
<protein>
    <submittedName>
        <fullName evidence="4">HNH endonuclease</fullName>
    </submittedName>
</protein>
<evidence type="ECO:0000313" key="5">
    <source>
        <dbReference type="Proteomes" id="UP000219612"/>
    </source>
</evidence>
<dbReference type="SMART" id="SM00507">
    <property type="entry name" value="HNHc"/>
    <property type="match status" value="1"/>
</dbReference>
<keyword evidence="4" id="KW-0540">Nuclease</keyword>
<keyword evidence="4" id="KW-0255">Endonuclease</keyword>
<evidence type="ECO:0000256" key="2">
    <source>
        <dbReference type="SAM" id="MobiDB-lite"/>
    </source>
</evidence>
<reference evidence="4 5" key="1">
    <citation type="submission" date="2017-09" db="EMBL/GenBank/DDBJ databases">
        <authorList>
            <person name="Ehlers B."/>
            <person name="Leendertz F.H."/>
        </authorList>
    </citation>
    <scope>NUCLEOTIDE SEQUENCE [LARGE SCALE GENOMIC DNA]</scope>
    <source>
        <strain evidence="4 5">CGMCC 4.6857</strain>
    </source>
</reference>
<dbReference type="Proteomes" id="UP000219612">
    <property type="component" value="Unassembled WGS sequence"/>
</dbReference>
<accession>A0A285K9N2</accession>
<feature type="compositionally biased region" description="Basic residues" evidence="2">
    <location>
        <begin position="421"/>
        <end position="430"/>
    </location>
</feature>
<dbReference type="GO" id="GO:0003676">
    <property type="term" value="F:nucleic acid binding"/>
    <property type="evidence" value="ECO:0007669"/>
    <property type="project" value="InterPro"/>
</dbReference>
<evidence type="ECO:0000259" key="3">
    <source>
        <dbReference type="SMART" id="SM00507"/>
    </source>
</evidence>
<organism evidence="4 5">
    <name type="scientific">Paractinoplanes atraurantiacus</name>
    <dbReference type="NCBI Taxonomy" id="1036182"/>
    <lineage>
        <taxon>Bacteria</taxon>
        <taxon>Bacillati</taxon>
        <taxon>Actinomycetota</taxon>
        <taxon>Actinomycetes</taxon>
        <taxon>Micromonosporales</taxon>
        <taxon>Micromonosporaceae</taxon>
        <taxon>Paractinoplanes</taxon>
    </lineage>
</organism>
<dbReference type="InterPro" id="IPR002711">
    <property type="entry name" value="HNH"/>
</dbReference>
<sequence length="430" mass="46903">MARMLDEVQDLRQDAVKLAASSLWPLPDDEITDMLRIAHHCSQALQVLQARLVHQAGTRGLPRAQGHRSLGGWLRQLLQIDPYPAKQLTDRAALLAGQPELEQAVLDGRIDLRQAAVIATTVADIPDSLADFDDVALADAGLLARKAQDTMIEMAGRLPAWQLRQVGDRILGHVAPELADRAEEAALARQEARALRRRGVTLSLPANGLVRLSGLLDAESAATLQAALHPLCKPIPGDERTPAQRRADALVDICRLALRTTELPEDGGEPPQVAVTIPYQPLTQALGTGTTDTGQRLSATTARRMACDARLLPVVLGGEGQVLDVGRTRRMASGPLRRALHVRDGGCAFPSCDRPPRWTDCHHIVHWNDGGPTSLNNLVLLCRHHHRVIHHPTAGWQIGLGPDGLPDFIPPPTIDPEQRPRRNTFHSRPR</sequence>
<keyword evidence="4" id="KW-0378">Hydrolase</keyword>
<dbReference type="EMBL" id="OBDY01000035">
    <property type="protein sequence ID" value="SNY69334.1"/>
    <property type="molecule type" value="Genomic_DNA"/>
</dbReference>
<keyword evidence="5" id="KW-1185">Reference proteome</keyword>
<feature type="domain" description="HNH nuclease" evidence="3">
    <location>
        <begin position="335"/>
        <end position="387"/>
    </location>
</feature>
<evidence type="ECO:0000313" key="4">
    <source>
        <dbReference type="EMBL" id="SNY69334.1"/>
    </source>
</evidence>
<feature type="region of interest" description="Disordered" evidence="2">
    <location>
        <begin position="407"/>
        <end position="430"/>
    </location>
</feature>
<gene>
    <name evidence="4" type="ORF">SAMN05421748_13526</name>
</gene>
<dbReference type="GO" id="GO:0004519">
    <property type="term" value="F:endonuclease activity"/>
    <property type="evidence" value="ECO:0007669"/>
    <property type="project" value="UniProtKB-KW"/>
</dbReference>
<dbReference type="Pfam" id="PF01844">
    <property type="entry name" value="HNH"/>
    <property type="match status" value="1"/>
</dbReference>
<dbReference type="Gene3D" id="1.10.30.50">
    <property type="match status" value="1"/>
</dbReference>
<dbReference type="InterPro" id="IPR003615">
    <property type="entry name" value="HNH_nuc"/>
</dbReference>
<proteinExistence type="inferred from homology"/>
<dbReference type="AlphaFoldDB" id="A0A285K9N2"/>
<dbReference type="Pfam" id="PF02720">
    <property type="entry name" value="DUF222"/>
    <property type="match status" value="1"/>
</dbReference>
<name>A0A285K9N2_9ACTN</name>
<comment type="similarity">
    <text evidence="1">Belongs to the Rv1128c/1148c/1588c/1702c/1945/3466 family.</text>
</comment>
<dbReference type="InterPro" id="IPR003870">
    <property type="entry name" value="DUF222"/>
</dbReference>
<evidence type="ECO:0000256" key="1">
    <source>
        <dbReference type="ARBA" id="ARBA00023450"/>
    </source>
</evidence>
<dbReference type="GO" id="GO:0008270">
    <property type="term" value="F:zinc ion binding"/>
    <property type="evidence" value="ECO:0007669"/>
    <property type="project" value="InterPro"/>
</dbReference>